<comment type="caution">
    <text evidence="2">The sequence shown here is derived from an EMBL/GenBank/DDBJ whole genome shotgun (WGS) entry which is preliminary data.</text>
</comment>
<organism evidence="2 3">
    <name type="scientific">Discina gigas</name>
    <dbReference type="NCBI Taxonomy" id="1032678"/>
    <lineage>
        <taxon>Eukaryota</taxon>
        <taxon>Fungi</taxon>
        <taxon>Dikarya</taxon>
        <taxon>Ascomycota</taxon>
        <taxon>Pezizomycotina</taxon>
        <taxon>Pezizomycetes</taxon>
        <taxon>Pezizales</taxon>
        <taxon>Discinaceae</taxon>
        <taxon>Discina</taxon>
    </lineage>
</organism>
<dbReference type="EMBL" id="JBBBZM010000028">
    <property type="protein sequence ID" value="KAL0637922.1"/>
    <property type="molecule type" value="Genomic_DNA"/>
</dbReference>
<keyword evidence="3" id="KW-1185">Reference proteome</keyword>
<name>A0ABR3GPT0_9PEZI</name>
<reference evidence="2 3" key="1">
    <citation type="submission" date="2024-02" db="EMBL/GenBank/DDBJ databases">
        <title>Discinaceae phylogenomics.</title>
        <authorList>
            <person name="Dirks A.C."/>
            <person name="James T.Y."/>
        </authorList>
    </citation>
    <scope>NUCLEOTIDE SEQUENCE [LARGE SCALE GENOMIC DNA]</scope>
    <source>
        <strain evidence="2 3">ACD0624</strain>
    </source>
</reference>
<accession>A0ABR3GPT0</accession>
<evidence type="ECO:0000313" key="2">
    <source>
        <dbReference type="EMBL" id="KAL0637922.1"/>
    </source>
</evidence>
<sequence>MPENHTSNIDSPKEVGDGVPSAGGDVARGSTPVMELLPIEDDEDEGEDNKLSQLQEDRDGFRQVHNKMTNKLEFPSGRCLEDSMYEYAMNLNKRNLAHFCIVDSEMLSTLDESERQQVLSRVLPLAPFPKNLDQCLSRYDGVTTIAQCRKIAHSSQGDNDKDVYWIDDVLRHVVELITDSGSILTHNNLNEGVWDCLVYPPFWDKYFMDIPDIILQRYACPPRILSIQSHISHSKEITLTATQYEPYPCLKYEARYDGVVQTRKLRGSRYELGVFEASSKFRGTNSEKWKKDRTKLLAGCRAMLYRLQESVNYDPDTVKKLQVVGLWTQVFTMSCINRNVLYLRQGELRELPTTLKFLNLAYNLISTVWKVKRVIIATATTLKNYFRDKEIEERNAAQPRTDADYL</sequence>
<protein>
    <submittedName>
        <fullName evidence="2">Uncharacterized protein</fullName>
    </submittedName>
</protein>
<evidence type="ECO:0000313" key="3">
    <source>
        <dbReference type="Proteomes" id="UP001447188"/>
    </source>
</evidence>
<feature type="compositionally biased region" description="Polar residues" evidence="1">
    <location>
        <begin position="1"/>
        <end position="10"/>
    </location>
</feature>
<proteinExistence type="predicted"/>
<feature type="compositionally biased region" description="Acidic residues" evidence="1">
    <location>
        <begin position="38"/>
        <end position="47"/>
    </location>
</feature>
<dbReference type="Proteomes" id="UP001447188">
    <property type="component" value="Unassembled WGS sequence"/>
</dbReference>
<evidence type="ECO:0000256" key="1">
    <source>
        <dbReference type="SAM" id="MobiDB-lite"/>
    </source>
</evidence>
<gene>
    <name evidence="2" type="ORF">Q9L58_002999</name>
</gene>
<feature type="region of interest" description="Disordered" evidence="1">
    <location>
        <begin position="1"/>
        <end position="49"/>
    </location>
</feature>